<organism evidence="2 3">
    <name type="scientific">Vitrella brassicaformis (strain CCMP3155)</name>
    <dbReference type="NCBI Taxonomy" id="1169540"/>
    <lineage>
        <taxon>Eukaryota</taxon>
        <taxon>Sar</taxon>
        <taxon>Alveolata</taxon>
        <taxon>Colpodellida</taxon>
        <taxon>Vitrellaceae</taxon>
        <taxon>Vitrella</taxon>
    </lineage>
</organism>
<dbReference type="Proteomes" id="UP000041254">
    <property type="component" value="Unassembled WGS sequence"/>
</dbReference>
<dbReference type="VEuPathDB" id="CryptoDB:Vbra_4880"/>
<reference evidence="2 3" key="1">
    <citation type="submission" date="2014-11" db="EMBL/GenBank/DDBJ databases">
        <authorList>
            <person name="Zhu J."/>
            <person name="Qi W."/>
            <person name="Song R."/>
        </authorList>
    </citation>
    <scope>NUCLEOTIDE SEQUENCE [LARGE SCALE GENOMIC DNA]</scope>
</reference>
<accession>A0A0G4EE97</accession>
<feature type="chain" id="PRO_5005187482" evidence="1">
    <location>
        <begin position="18"/>
        <end position="402"/>
    </location>
</feature>
<protein>
    <submittedName>
        <fullName evidence="2">Uncharacterized protein</fullName>
    </submittedName>
</protein>
<sequence>MLSSAAVLLCLLIAVVCESGAFLSTIGRTSVCGGRRTFLRSAFPWRRPERREGGKLQQLQQYGDEYDGLDDDEYLRRRARELADNDAWQFNKMVEHVGTWYGVAQIYQIAKAKQGEEGTTAAASSSPLPAPFIILKNETASIETTIAVKSDPKLGYRLLRITSSQVPVKDGGGAGSARQGYPLPMEVVYYPHDFRAKQGNQIVGNAFTLAGFPSPSWVPAPQSASVPLAPILSSADDKINSQDDIIWTEVGIKSEGRRVRGVFGFQRESTPPDTDAETETGTPPRKVWTLRQLAVIRERLGEPPLANEDAFYGEWGHGLYDKPAERIGQNYFELFFNGHLTLSFPLSIGEGEAGALSLDWTPDMRRYQADRKFRTYGPSLRTFETTEILARDADIYPAQSTS</sequence>
<evidence type="ECO:0000313" key="2">
    <source>
        <dbReference type="EMBL" id="CEL93669.1"/>
    </source>
</evidence>
<feature type="signal peptide" evidence="1">
    <location>
        <begin position="1"/>
        <end position="17"/>
    </location>
</feature>
<evidence type="ECO:0000313" key="3">
    <source>
        <dbReference type="Proteomes" id="UP000041254"/>
    </source>
</evidence>
<dbReference type="EMBL" id="CDMY01000182">
    <property type="protein sequence ID" value="CEL93669.1"/>
    <property type="molecule type" value="Genomic_DNA"/>
</dbReference>
<dbReference type="OrthoDB" id="189369at2759"/>
<gene>
    <name evidence="2" type="ORF">Vbra_4880</name>
</gene>
<dbReference type="InParanoid" id="A0A0G4EE97"/>
<dbReference type="AlphaFoldDB" id="A0A0G4EE97"/>
<proteinExistence type="predicted"/>
<keyword evidence="3" id="KW-1185">Reference proteome</keyword>
<name>A0A0G4EE97_VITBC</name>
<evidence type="ECO:0000256" key="1">
    <source>
        <dbReference type="SAM" id="SignalP"/>
    </source>
</evidence>
<keyword evidence="1" id="KW-0732">Signal</keyword>